<feature type="transmembrane region" description="Helical" evidence="8">
    <location>
        <begin position="281"/>
        <end position="304"/>
    </location>
</feature>
<feature type="transmembrane region" description="Helical" evidence="8">
    <location>
        <begin position="342"/>
        <end position="365"/>
    </location>
</feature>
<reference evidence="10 11" key="1">
    <citation type="submission" date="2014-07" db="EMBL/GenBank/DDBJ databases">
        <title>Comparative analysis of Nitrosococcus oceani genome inventories of strains from Pacific and Atlantic gyres.</title>
        <authorList>
            <person name="Lim C.K."/>
            <person name="Wang L."/>
            <person name="Sayavedra-Soto L.A."/>
            <person name="Klotz M.G."/>
        </authorList>
    </citation>
    <scope>NUCLEOTIDE SEQUENCE [LARGE SCALE GENOMIC DNA]</scope>
    <source>
        <strain evidence="10 11">C-27</strain>
    </source>
</reference>
<keyword evidence="2" id="KW-1003">Cell membrane</keyword>
<gene>
    <name evidence="10" type="ORF">IB75_06670</name>
</gene>
<feature type="domain" description="NADH:quinone oxidoreductase/Mrp antiporter transmembrane" evidence="9">
    <location>
        <begin position="117"/>
        <end position="339"/>
    </location>
</feature>
<keyword evidence="6 8" id="KW-0472">Membrane</keyword>
<keyword evidence="5" id="KW-0560">Oxidoreductase</keyword>
<feature type="transmembrane region" description="Helical" evidence="8">
    <location>
        <begin position="152"/>
        <end position="173"/>
    </location>
</feature>
<feature type="transmembrane region" description="Helical" evidence="8">
    <location>
        <begin position="69"/>
        <end position="88"/>
    </location>
</feature>
<proteinExistence type="predicted"/>
<feature type="transmembrane region" description="Helical" evidence="8">
    <location>
        <begin position="253"/>
        <end position="274"/>
    </location>
</feature>
<protein>
    <submittedName>
        <fullName evidence="10">NADH-ubiquinone oxidoreductase</fullName>
    </submittedName>
</protein>
<accession>A0A0E2Z3L6</accession>
<dbReference type="EMBL" id="JPGN01000037">
    <property type="protein sequence ID" value="KFI19796.1"/>
    <property type="molecule type" value="Genomic_DNA"/>
</dbReference>
<comment type="subcellular location">
    <subcellularLocation>
        <location evidence="1">Cell membrane</location>
        <topology evidence="1">Multi-pass membrane protein</topology>
    </subcellularLocation>
    <subcellularLocation>
        <location evidence="7">Membrane</location>
        <topology evidence="7">Multi-pass membrane protein</topology>
    </subcellularLocation>
</comment>
<dbReference type="InterPro" id="IPR003918">
    <property type="entry name" value="NADH_UbQ_OxRdtase"/>
</dbReference>
<dbReference type="GO" id="GO:0016491">
    <property type="term" value="F:oxidoreductase activity"/>
    <property type="evidence" value="ECO:0007669"/>
    <property type="project" value="UniProtKB-KW"/>
</dbReference>
<evidence type="ECO:0000256" key="1">
    <source>
        <dbReference type="ARBA" id="ARBA00004651"/>
    </source>
</evidence>
<comment type="caution">
    <text evidence="10">The sequence shown here is derived from an EMBL/GenBank/DDBJ whole genome shotgun (WGS) entry which is preliminary data.</text>
</comment>
<evidence type="ECO:0000256" key="7">
    <source>
        <dbReference type="RuleBase" id="RU000320"/>
    </source>
</evidence>
<feature type="transmembrane region" description="Helical" evidence="8">
    <location>
        <begin position="420"/>
        <end position="438"/>
    </location>
</feature>
<evidence type="ECO:0000256" key="2">
    <source>
        <dbReference type="ARBA" id="ARBA00022475"/>
    </source>
</evidence>
<feature type="transmembrane region" description="Helical" evidence="8">
    <location>
        <begin position="218"/>
        <end position="241"/>
    </location>
</feature>
<dbReference type="PRINTS" id="PR01437">
    <property type="entry name" value="NUOXDRDTASE4"/>
</dbReference>
<feature type="transmembrane region" description="Helical" evidence="8">
    <location>
        <begin position="548"/>
        <end position="564"/>
    </location>
</feature>
<dbReference type="InterPro" id="IPR001750">
    <property type="entry name" value="ND/Mrp_TM"/>
</dbReference>
<evidence type="ECO:0000256" key="8">
    <source>
        <dbReference type="SAM" id="Phobius"/>
    </source>
</evidence>
<dbReference type="Proteomes" id="UP000028839">
    <property type="component" value="Unassembled WGS sequence"/>
</dbReference>
<keyword evidence="3 7" id="KW-0812">Transmembrane</keyword>
<evidence type="ECO:0000313" key="10">
    <source>
        <dbReference type="EMBL" id="KFI19796.1"/>
    </source>
</evidence>
<evidence type="ECO:0000259" key="9">
    <source>
        <dbReference type="Pfam" id="PF00361"/>
    </source>
</evidence>
<dbReference type="GO" id="GO:0005886">
    <property type="term" value="C:plasma membrane"/>
    <property type="evidence" value="ECO:0007669"/>
    <property type="project" value="UniProtKB-SubCell"/>
</dbReference>
<dbReference type="InterPro" id="IPR052175">
    <property type="entry name" value="ComplexI-like_HydComp"/>
</dbReference>
<dbReference type="GO" id="GO:0042773">
    <property type="term" value="P:ATP synthesis coupled electron transport"/>
    <property type="evidence" value="ECO:0007669"/>
    <property type="project" value="InterPro"/>
</dbReference>
<dbReference type="GO" id="GO:0008137">
    <property type="term" value="F:NADH dehydrogenase (ubiquinone) activity"/>
    <property type="evidence" value="ECO:0007669"/>
    <property type="project" value="InterPro"/>
</dbReference>
<dbReference type="AlphaFoldDB" id="A0A0E2Z3L6"/>
<feature type="transmembrane region" description="Helical" evidence="8">
    <location>
        <begin position="310"/>
        <end position="335"/>
    </location>
</feature>
<evidence type="ECO:0000256" key="4">
    <source>
        <dbReference type="ARBA" id="ARBA00022989"/>
    </source>
</evidence>
<dbReference type="Pfam" id="PF00361">
    <property type="entry name" value="Proton_antipo_M"/>
    <property type="match status" value="1"/>
</dbReference>
<keyword evidence="4 8" id="KW-1133">Transmembrane helix</keyword>
<evidence type="ECO:0000256" key="5">
    <source>
        <dbReference type="ARBA" id="ARBA00023002"/>
    </source>
</evidence>
<feature type="transmembrane region" description="Helical" evidence="8">
    <location>
        <begin position="100"/>
        <end position="117"/>
    </location>
</feature>
<evidence type="ECO:0000256" key="6">
    <source>
        <dbReference type="ARBA" id="ARBA00023136"/>
    </source>
</evidence>
<feature type="transmembrane region" description="Helical" evidence="8">
    <location>
        <begin position="458"/>
        <end position="475"/>
    </location>
</feature>
<name>A0A0E2Z3L6_9GAMM</name>
<feature type="transmembrane region" description="Helical" evidence="8">
    <location>
        <begin position="185"/>
        <end position="206"/>
    </location>
</feature>
<dbReference type="PANTHER" id="PTHR42682">
    <property type="entry name" value="HYDROGENASE-4 COMPONENT F"/>
    <property type="match status" value="1"/>
</dbReference>
<feature type="transmembrane region" description="Helical" evidence="8">
    <location>
        <begin position="385"/>
        <end position="408"/>
    </location>
</feature>
<evidence type="ECO:0000256" key="3">
    <source>
        <dbReference type="ARBA" id="ARBA00022692"/>
    </source>
</evidence>
<dbReference type="HOGENOM" id="CLU_022930_0_0_6"/>
<feature type="transmembrane region" description="Helical" evidence="8">
    <location>
        <begin position="123"/>
        <end position="140"/>
    </location>
</feature>
<keyword evidence="10" id="KW-0830">Ubiquinone</keyword>
<sequence>MSLVLPLILLLPLGLALAWSIPALRPLITRLTPWAALPALVASYWLPVGTEIQIPWLLLETRLGLDSTGALFLSFTALLWWLAGLYGLCYQAKDPHRERFFFFYLLTMTGNLGLILAQDTASFLFLFALMSMAAYGLIVHPGSEEARRAGRVYLTLVIIGEACLLSALILLAVKTGTVEMSHSSPSIYGPVVLTLLLIGFGIKLGLLPLHFSLPLAYGTAPVPGGAVLGGAMINAGLLGWLRFLPLGEMALPQWGNGLMIAGFAAAFYGMLVGLTQREPKILLAYSSISQIGLMTFGVGVGLGAPAHWPLVLTILTLFALHHALAKGILFLAVGLTRHSGGILVRLTLLFPALVLAGAPFTSGIIAKTALKSLSPLTVPPWSDGLPGLLFASSLGTTLLMARFINLTWPKDLGGRLPPGMWLPAVVLLFAVNFATWLWPAAEQAAAASLTLTAIKSGGWGVLLGIAFFILGSLLCHRLRMSWFIPGGDILILIERWFSFLARGANGIIYQTLQLRSQIFTLPQRLSGQWDLPTASAYLETVLRRWKNFGLLFLTIALLLFGSLIL</sequence>
<organism evidence="10 11">
    <name type="scientific">Nitrosococcus oceani C-27</name>
    <dbReference type="NCBI Taxonomy" id="314279"/>
    <lineage>
        <taxon>Bacteria</taxon>
        <taxon>Pseudomonadati</taxon>
        <taxon>Pseudomonadota</taxon>
        <taxon>Gammaproteobacteria</taxon>
        <taxon>Chromatiales</taxon>
        <taxon>Chromatiaceae</taxon>
        <taxon>Nitrosococcus</taxon>
    </lineage>
</organism>
<dbReference type="PANTHER" id="PTHR42682:SF4">
    <property type="entry name" value="NADH-UBIQUINONE_PLASTOQUINONE"/>
    <property type="match status" value="1"/>
</dbReference>
<evidence type="ECO:0000313" key="11">
    <source>
        <dbReference type="Proteomes" id="UP000028839"/>
    </source>
</evidence>
<dbReference type="OrthoDB" id="9768329at2"/>